<dbReference type="SUPFAM" id="SSF54631">
    <property type="entry name" value="CBS-domain pair"/>
    <property type="match status" value="1"/>
</dbReference>
<dbReference type="SUPFAM" id="SSF158791">
    <property type="entry name" value="MgtE N-terminal domain-like"/>
    <property type="match status" value="1"/>
</dbReference>
<evidence type="ECO:0000313" key="3">
    <source>
        <dbReference type="EMBL" id="SHI24904.1"/>
    </source>
</evidence>
<dbReference type="RefSeq" id="WP_073020807.1">
    <property type="nucleotide sequence ID" value="NZ_FQXU01000009.1"/>
</dbReference>
<sequence>MIKLNVFLYSSIIDRKVYDEFGDVLGVLKDVYVTAEEGYPRAIGYRVKRGSVMYEYEFRTIEFYLNDSNKVLIKTKGSKEILPRSYSFLLSQNLLDKSIVDVNGKKVVRVNDLRIAEIAGEYRVIAVETGSSALYRRKGLESVARIITKFMKKEMEDQVIMWDDVESLELIKDSLQISVPYKKLSTLHPADLADILETLDSKNRRKIFETLDEDLVADTLEEMEPEYKGTAIKELSELKQAEILENLPNDEIADILDELDDESREKILFNLEKEDADEVKELLSYEDETAGSIMNKDFIALNIDISVKETIEIFKETEPDEEVMYSVYIIDSEERLLGSVSLKDLVMNDSDVKLKDIMNDKIQTANYKESLSELVDKVTKYDLLSIPVLDEENRLLGVVLTHDVVDEILLPAWRKKSKKNV</sequence>
<dbReference type="Proteomes" id="UP000184241">
    <property type="component" value="Unassembled WGS sequence"/>
</dbReference>
<dbReference type="GO" id="GO:0016020">
    <property type="term" value="C:membrane"/>
    <property type="evidence" value="ECO:0007669"/>
    <property type="project" value="InterPro"/>
</dbReference>
<dbReference type="EMBL" id="FQXU01000009">
    <property type="protein sequence ID" value="SHI24904.1"/>
    <property type="molecule type" value="Genomic_DNA"/>
</dbReference>
<feature type="domain" description="CBS" evidence="2">
    <location>
        <begin position="358"/>
        <end position="417"/>
    </location>
</feature>
<dbReference type="GO" id="GO:0015095">
    <property type="term" value="F:magnesium ion transmembrane transporter activity"/>
    <property type="evidence" value="ECO:0007669"/>
    <property type="project" value="InterPro"/>
</dbReference>
<organism evidence="3 4">
    <name type="scientific">Clostridium intestinale DSM 6191</name>
    <dbReference type="NCBI Taxonomy" id="1121320"/>
    <lineage>
        <taxon>Bacteria</taxon>
        <taxon>Bacillati</taxon>
        <taxon>Bacillota</taxon>
        <taxon>Clostridia</taxon>
        <taxon>Eubacteriales</taxon>
        <taxon>Clostridiaceae</taxon>
        <taxon>Clostridium</taxon>
    </lineage>
</organism>
<dbReference type="InterPro" id="IPR000644">
    <property type="entry name" value="CBS_dom"/>
</dbReference>
<dbReference type="Pfam" id="PF05239">
    <property type="entry name" value="PRC"/>
    <property type="match status" value="1"/>
</dbReference>
<dbReference type="InterPro" id="IPR006669">
    <property type="entry name" value="MgtE_transporter"/>
</dbReference>
<feature type="domain" description="CBS" evidence="2">
    <location>
        <begin position="294"/>
        <end position="357"/>
    </location>
</feature>
<dbReference type="InterPro" id="IPR027275">
    <property type="entry name" value="PRC-brl_dom"/>
</dbReference>
<proteinExistence type="predicted"/>
<dbReference type="PANTHER" id="PTHR43773">
    <property type="entry name" value="MAGNESIUM TRANSPORTER MGTE"/>
    <property type="match status" value="1"/>
</dbReference>
<name>A0A1M5ZL39_9CLOT</name>
<dbReference type="Pfam" id="PF03448">
    <property type="entry name" value="MgtE_N"/>
    <property type="match status" value="1"/>
</dbReference>
<dbReference type="AlphaFoldDB" id="A0A1M5ZL39"/>
<protein>
    <submittedName>
        <fullName evidence="3">CBS domain-containing protein</fullName>
    </submittedName>
</protein>
<dbReference type="SMART" id="SM00116">
    <property type="entry name" value="CBS"/>
    <property type="match status" value="2"/>
</dbReference>
<dbReference type="CDD" id="cd04606">
    <property type="entry name" value="CBS_pair_Mg_transporter"/>
    <property type="match status" value="1"/>
</dbReference>
<dbReference type="InterPro" id="IPR006668">
    <property type="entry name" value="Mg_transptr_MgtE_intracell_dom"/>
</dbReference>
<dbReference type="InterPro" id="IPR038076">
    <property type="entry name" value="MgtE_N_sf"/>
</dbReference>
<evidence type="ECO:0000313" key="4">
    <source>
        <dbReference type="Proteomes" id="UP000184241"/>
    </source>
</evidence>
<keyword evidence="1" id="KW-0129">CBS domain</keyword>
<dbReference type="Gene3D" id="3.10.580.10">
    <property type="entry name" value="CBS-domain"/>
    <property type="match status" value="1"/>
</dbReference>
<dbReference type="PANTHER" id="PTHR43773:SF1">
    <property type="entry name" value="MAGNESIUM TRANSPORTER MGTE"/>
    <property type="match status" value="1"/>
</dbReference>
<gene>
    <name evidence="3" type="ORF">SAMN02745941_03084</name>
</gene>
<dbReference type="Gene3D" id="1.25.60.10">
    <property type="entry name" value="MgtE N-terminal domain-like"/>
    <property type="match status" value="1"/>
</dbReference>
<dbReference type="SMART" id="SM00924">
    <property type="entry name" value="MgtE_N"/>
    <property type="match status" value="1"/>
</dbReference>
<evidence type="ECO:0000259" key="2">
    <source>
        <dbReference type="PROSITE" id="PS51371"/>
    </source>
</evidence>
<reference evidence="3 4" key="1">
    <citation type="submission" date="2016-11" db="EMBL/GenBank/DDBJ databases">
        <authorList>
            <person name="Jaros S."/>
            <person name="Januszkiewicz K."/>
            <person name="Wedrychowicz H."/>
        </authorList>
    </citation>
    <scope>NUCLEOTIDE SEQUENCE [LARGE SCALE GENOMIC DNA]</scope>
    <source>
        <strain evidence="3 4">DSM 6191</strain>
    </source>
</reference>
<evidence type="ECO:0000256" key="1">
    <source>
        <dbReference type="PROSITE-ProRule" id="PRU00703"/>
    </source>
</evidence>
<dbReference type="InterPro" id="IPR046342">
    <property type="entry name" value="CBS_dom_sf"/>
</dbReference>
<dbReference type="PROSITE" id="PS51371">
    <property type="entry name" value="CBS"/>
    <property type="match status" value="2"/>
</dbReference>
<accession>A0A1M5ZL39</accession>
<dbReference type="Pfam" id="PF00571">
    <property type="entry name" value="CBS"/>
    <property type="match status" value="2"/>
</dbReference>